<dbReference type="GO" id="GO:0015833">
    <property type="term" value="P:peptide transport"/>
    <property type="evidence" value="ECO:0007669"/>
    <property type="project" value="TreeGrafter"/>
</dbReference>
<feature type="domain" description="Solute-binding protein family 5" evidence="2">
    <location>
        <begin position="108"/>
        <end position="443"/>
    </location>
</feature>
<dbReference type="InterPro" id="IPR000914">
    <property type="entry name" value="SBP_5_dom"/>
</dbReference>
<dbReference type="Gene3D" id="3.40.190.10">
    <property type="entry name" value="Periplasmic binding protein-like II"/>
    <property type="match status" value="1"/>
</dbReference>
<protein>
    <submittedName>
        <fullName evidence="3">Peptide/nickel transport system substrate-binding protein</fullName>
    </submittedName>
</protein>
<dbReference type="PIRSF" id="PIRSF002741">
    <property type="entry name" value="MppA"/>
    <property type="match status" value="1"/>
</dbReference>
<dbReference type="EMBL" id="SNYA01000002">
    <property type="protein sequence ID" value="TDP94635.1"/>
    <property type="molecule type" value="Genomic_DNA"/>
</dbReference>
<sequence>MTDPSAAAPARRSVSPSRHRGRIRKTLLIALAASVAVVACGAALTSLARPAGPPATGTGSAGGTATIGVILEPTSLDITSNQGIATSQILIDNVYQGLVGIKPGTVAELVPVLATELPEMSPDGRTATFTLRTGVRFHSGARLTSHDVVVSLRETMRPETVGFASEIIEVDDSTIRIELAEPNSGLLWQLANAPGQIRKAGAENDLTVSANGTGPYTLDTWERGKRLTLVRNAAYWGEPATLDSAVFQFVPRGRAAVTALRSGELDVHTALLPSLSPEFENDPEFTSVAATSTDVFTLAFNSQKAPFNDVRVRTALSRAIDEDALIAAQNNSGTPLGGPITELDPGYADLTQTNAYDPASARELLREAGQENLSLTITMPDHYDPAPIDHVKRQFAAVGVAVTVKEVPFATWLEQVATNHDYQVSYVDHAEARNFGIYANPDSYFGYDNETVQGLYASAVATTDPTAADHLLRAAAAQVATDAPAKWLFNYTPTNVVSANVTGFPTVNTNSRINLAGVRVK</sequence>
<accession>A0A4R6S764</accession>
<keyword evidence="4" id="KW-1185">Reference proteome</keyword>
<dbReference type="Proteomes" id="UP000295601">
    <property type="component" value="Unassembled WGS sequence"/>
</dbReference>
<dbReference type="PANTHER" id="PTHR30290:SF38">
    <property type="entry name" value="D,D-DIPEPTIDE-BINDING PERIPLASMIC PROTEIN DDPA-RELATED"/>
    <property type="match status" value="1"/>
</dbReference>
<organism evidence="3 4">
    <name type="scientific">Leucobacter luti</name>
    <dbReference type="NCBI Taxonomy" id="340320"/>
    <lineage>
        <taxon>Bacteria</taxon>
        <taxon>Bacillati</taxon>
        <taxon>Actinomycetota</taxon>
        <taxon>Actinomycetes</taxon>
        <taxon>Micrococcales</taxon>
        <taxon>Microbacteriaceae</taxon>
        <taxon>Leucobacter</taxon>
    </lineage>
</organism>
<evidence type="ECO:0000256" key="1">
    <source>
        <dbReference type="ARBA" id="ARBA00022729"/>
    </source>
</evidence>
<comment type="caution">
    <text evidence="3">The sequence shown here is derived from an EMBL/GenBank/DDBJ whole genome shotgun (WGS) entry which is preliminary data.</text>
</comment>
<evidence type="ECO:0000313" key="3">
    <source>
        <dbReference type="EMBL" id="TDP94635.1"/>
    </source>
</evidence>
<dbReference type="AlphaFoldDB" id="A0A4R6S764"/>
<dbReference type="SUPFAM" id="SSF53850">
    <property type="entry name" value="Periplasmic binding protein-like II"/>
    <property type="match status" value="1"/>
</dbReference>
<reference evidence="3 4" key="1">
    <citation type="submission" date="2019-03" db="EMBL/GenBank/DDBJ databases">
        <title>Genomic analyses of the natural microbiome of Caenorhabditis elegans.</title>
        <authorList>
            <person name="Samuel B."/>
        </authorList>
    </citation>
    <scope>NUCLEOTIDE SEQUENCE [LARGE SCALE GENOMIC DNA]</scope>
    <source>
        <strain evidence="3 4">JUb18</strain>
    </source>
</reference>
<keyword evidence="1" id="KW-0732">Signal</keyword>
<dbReference type="Gene3D" id="3.10.105.10">
    <property type="entry name" value="Dipeptide-binding Protein, Domain 3"/>
    <property type="match status" value="1"/>
</dbReference>
<dbReference type="Gene3D" id="3.90.76.10">
    <property type="entry name" value="Dipeptide-binding Protein, Domain 1"/>
    <property type="match status" value="1"/>
</dbReference>
<dbReference type="RefSeq" id="WP_166644256.1">
    <property type="nucleotide sequence ID" value="NZ_SNYA01000002.1"/>
</dbReference>
<dbReference type="GO" id="GO:1904680">
    <property type="term" value="F:peptide transmembrane transporter activity"/>
    <property type="evidence" value="ECO:0007669"/>
    <property type="project" value="TreeGrafter"/>
</dbReference>
<evidence type="ECO:0000259" key="2">
    <source>
        <dbReference type="Pfam" id="PF00496"/>
    </source>
</evidence>
<evidence type="ECO:0000313" key="4">
    <source>
        <dbReference type="Proteomes" id="UP000295601"/>
    </source>
</evidence>
<gene>
    <name evidence="3" type="ORF">EDF62_1056</name>
</gene>
<name>A0A4R6S764_9MICO</name>
<proteinExistence type="predicted"/>
<dbReference type="InterPro" id="IPR030678">
    <property type="entry name" value="Peptide/Ni-bd"/>
</dbReference>
<dbReference type="PANTHER" id="PTHR30290">
    <property type="entry name" value="PERIPLASMIC BINDING COMPONENT OF ABC TRANSPORTER"/>
    <property type="match status" value="1"/>
</dbReference>
<dbReference type="Pfam" id="PF00496">
    <property type="entry name" value="SBP_bac_5"/>
    <property type="match status" value="1"/>
</dbReference>
<dbReference type="GO" id="GO:0042597">
    <property type="term" value="C:periplasmic space"/>
    <property type="evidence" value="ECO:0007669"/>
    <property type="project" value="UniProtKB-ARBA"/>
</dbReference>
<dbReference type="InterPro" id="IPR039424">
    <property type="entry name" value="SBP_5"/>
</dbReference>
<dbReference type="GO" id="GO:0043190">
    <property type="term" value="C:ATP-binding cassette (ABC) transporter complex"/>
    <property type="evidence" value="ECO:0007669"/>
    <property type="project" value="InterPro"/>
</dbReference>